<dbReference type="PANTHER" id="PTHR44167">
    <property type="entry name" value="OVARIAN-SPECIFIC SERINE/THREONINE-PROTEIN KINASE LOK-RELATED"/>
    <property type="match status" value="1"/>
</dbReference>
<dbReference type="Pfam" id="PF00069">
    <property type="entry name" value="Pkinase"/>
    <property type="match status" value="1"/>
</dbReference>
<dbReference type="GO" id="GO:0005524">
    <property type="term" value="F:ATP binding"/>
    <property type="evidence" value="ECO:0007669"/>
    <property type="project" value="InterPro"/>
</dbReference>
<feature type="domain" description="Protein kinase" evidence="1">
    <location>
        <begin position="1"/>
        <end position="210"/>
    </location>
</feature>
<dbReference type="InterPro" id="IPR011009">
    <property type="entry name" value="Kinase-like_dom_sf"/>
</dbReference>
<accession>A0AAE0F7V6</accession>
<dbReference type="InterPro" id="IPR008271">
    <property type="entry name" value="Ser/Thr_kinase_AS"/>
</dbReference>
<dbReference type="PROSITE" id="PS50011">
    <property type="entry name" value="PROTEIN_KINASE_DOM"/>
    <property type="match status" value="1"/>
</dbReference>
<name>A0AAE0F7V6_9CHLO</name>
<dbReference type="Proteomes" id="UP001190700">
    <property type="component" value="Unassembled WGS sequence"/>
</dbReference>
<proteinExistence type="predicted"/>
<sequence length="210" mass="23496">MPTKLRLVTQLLEAVSQLHARGIVHGDIKGNNVLVAPAVDGGQPILRVIDFGHGVVRLQPDSHTCGPRHIAEQPQRYSYRSPEYPRTGATRPADMWALGGLLHQIWQSPPHGGKRWGHVPWDTILKRGTDYNRYLQTTLMEDAQMLPGLELAPHRKGFERRIHYVYARSERATSAEAGIPKAGHGPGLVPKRRDCKNRQSLEANNVTCYP</sequence>
<organism evidence="2 3">
    <name type="scientific">Cymbomonas tetramitiformis</name>
    <dbReference type="NCBI Taxonomy" id="36881"/>
    <lineage>
        <taxon>Eukaryota</taxon>
        <taxon>Viridiplantae</taxon>
        <taxon>Chlorophyta</taxon>
        <taxon>Pyramimonadophyceae</taxon>
        <taxon>Pyramimonadales</taxon>
        <taxon>Pyramimonadaceae</taxon>
        <taxon>Cymbomonas</taxon>
    </lineage>
</organism>
<reference evidence="2 3" key="1">
    <citation type="journal article" date="2015" name="Genome Biol. Evol.">
        <title>Comparative Genomics of a Bacterivorous Green Alga Reveals Evolutionary Causalities and Consequences of Phago-Mixotrophic Mode of Nutrition.</title>
        <authorList>
            <person name="Burns J.A."/>
            <person name="Paasch A."/>
            <person name="Narechania A."/>
            <person name="Kim E."/>
        </authorList>
    </citation>
    <scope>NUCLEOTIDE SEQUENCE [LARGE SCALE GENOMIC DNA]</scope>
    <source>
        <strain evidence="2 3">PLY_AMNH</strain>
    </source>
</reference>
<dbReference type="GO" id="GO:0005634">
    <property type="term" value="C:nucleus"/>
    <property type="evidence" value="ECO:0007669"/>
    <property type="project" value="TreeGrafter"/>
</dbReference>
<gene>
    <name evidence="2" type="ORF">CYMTET_36272</name>
</gene>
<dbReference type="EMBL" id="LGRX02023495">
    <property type="protein sequence ID" value="KAK3254515.1"/>
    <property type="molecule type" value="Genomic_DNA"/>
</dbReference>
<keyword evidence="3" id="KW-1185">Reference proteome</keyword>
<evidence type="ECO:0000259" key="1">
    <source>
        <dbReference type="PROSITE" id="PS50011"/>
    </source>
</evidence>
<dbReference type="Gene3D" id="1.10.510.10">
    <property type="entry name" value="Transferase(Phosphotransferase) domain 1"/>
    <property type="match status" value="1"/>
</dbReference>
<dbReference type="PANTHER" id="PTHR44167:SF24">
    <property type="entry name" value="SERINE_THREONINE-PROTEIN KINASE CHK2"/>
    <property type="match status" value="1"/>
</dbReference>
<comment type="caution">
    <text evidence="2">The sequence shown here is derived from an EMBL/GenBank/DDBJ whole genome shotgun (WGS) entry which is preliminary data.</text>
</comment>
<dbReference type="PROSITE" id="PS00108">
    <property type="entry name" value="PROTEIN_KINASE_ST"/>
    <property type="match status" value="1"/>
</dbReference>
<dbReference type="AlphaFoldDB" id="A0AAE0F7V6"/>
<dbReference type="InterPro" id="IPR000719">
    <property type="entry name" value="Prot_kinase_dom"/>
</dbReference>
<dbReference type="GO" id="GO:0004674">
    <property type="term" value="F:protein serine/threonine kinase activity"/>
    <property type="evidence" value="ECO:0007669"/>
    <property type="project" value="TreeGrafter"/>
</dbReference>
<protein>
    <recommendedName>
        <fullName evidence="1">Protein kinase domain-containing protein</fullName>
    </recommendedName>
</protein>
<evidence type="ECO:0000313" key="3">
    <source>
        <dbReference type="Proteomes" id="UP001190700"/>
    </source>
</evidence>
<dbReference type="SUPFAM" id="SSF56112">
    <property type="entry name" value="Protein kinase-like (PK-like)"/>
    <property type="match status" value="1"/>
</dbReference>
<evidence type="ECO:0000313" key="2">
    <source>
        <dbReference type="EMBL" id="KAK3254515.1"/>
    </source>
</evidence>
<dbReference type="GO" id="GO:0044773">
    <property type="term" value="P:mitotic DNA damage checkpoint signaling"/>
    <property type="evidence" value="ECO:0007669"/>
    <property type="project" value="TreeGrafter"/>
</dbReference>